<sequence length="253" mass="27539">MQKSHAHQDRTAVGISHEGSVTHLMLNRPEKLNAVNAEMVEQLIRGLDEAVQRESRLVVFSGSGRAFSAGFDLSGLEEQTDADLLYRFVRIEMLLQKIYTAPMNTMAIGHGRCFGAGADIFCSCARRVAAAGTTFKMPGLQFGIVLGTRRFAQLVGRDVARELLRTSRVFTAEEGLGLGVVQQITESEDWSSLIETIAKESSFLTLAAASSLLRNTRDRSADLDQDLSELTRSAAAPGLADRIQAYVSKSASQ</sequence>
<dbReference type="AlphaFoldDB" id="A0A839ST63"/>
<keyword evidence="2" id="KW-1185">Reference proteome</keyword>
<dbReference type="Gene3D" id="3.90.226.10">
    <property type="entry name" value="2-enoyl-CoA Hydratase, Chain A, domain 1"/>
    <property type="match status" value="1"/>
</dbReference>
<dbReference type="InterPro" id="IPR001753">
    <property type="entry name" value="Enoyl-CoA_hydra/iso"/>
</dbReference>
<evidence type="ECO:0000313" key="2">
    <source>
        <dbReference type="Proteomes" id="UP000581135"/>
    </source>
</evidence>
<dbReference type="Proteomes" id="UP000581135">
    <property type="component" value="Unassembled WGS sequence"/>
</dbReference>
<gene>
    <name evidence="1" type="ORF">FHR98_002294</name>
</gene>
<dbReference type="Pfam" id="PF00378">
    <property type="entry name" value="ECH_1"/>
    <property type="match status" value="1"/>
</dbReference>
<dbReference type="PANTHER" id="PTHR11941:SF54">
    <property type="entry name" value="ENOYL-COA HYDRATASE, MITOCHONDRIAL"/>
    <property type="match status" value="1"/>
</dbReference>
<reference evidence="1 2" key="1">
    <citation type="submission" date="2020-08" db="EMBL/GenBank/DDBJ databases">
        <title>Genomic Encyclopedia of Type Strains, Phase III (KMG-III): the genomes of soil and plant-associated and newly described type strains.</title>
        <authorList>
            <person name="Whitman W."/>
        </authorList>
    </citation>
    <scope>NUCLEOTIDE SEQUENCE [LARGE SCALE GENOMIC DNA]</scope>
    <source>
        <strain evidence="1 2">CECT 8803</strain>
    </source>
</reference>
<evidence type="ECO:0000313" key="1">
    <source>
        <dbReference type="EMBL" id="MBB3065991.1"/>
    </source>
</evidence>
<proteinExistence type="predicted"/>
<dbReference type="GO" id="GO:0003824">
    <property type="term" value="F:catalytic activity"/>
    <property type="evidence" value="ECO:0007669"/>
    <property type="project" value="UniProtKB-ARBA"/>
</dbReference>
<dbReference type="EMBL" id="JACHXA010000006">
    <property type="protein sequence ID" value="MBB3065991.1"/>
    <property type="molecule type" value="Genomic_DNA"/>
</dbReference>
<protein>
    <submittedName>
        <fullName evidence="1">Enoyl-CoA hydratase/carnithine racemase</fullName>
    </submittedName>
</protein>
<dbReference type="InterPro" id="IPR029045">
    <property type="entry name" value="ClpP/crotonase-like_dom_sf"/>
</dbReference>
<name>A0A839ST63_9PROT</name>
<accession>A0A839ST63</accession>
<dbReference type="PANTHER" id="PTHR11941">
    <property type="entry name" value="ENOYL-COA HYDRATASE-RELATED"/>
    <property type="match status" value="1"/>
</dbReference>
<dbReference type="GO" id="GO:0006635">
    <property type="term" value="P:fatty acid beta-oxidation"/>
    <property type="evidence" value="ECO:0007669"/>
    <property type="project" value="TreeGrafter"/>
</dbReference>
<dbReference type="SUPFAM" id="SSF52096">
    <property type="entry name" value="ClpP/crotonase"/>
    <property type="match status" value="1"/>
</dbReference>
<comment type="caution">
    <text evidence="1">The sequence shown here is derived from an EMBL/GenBank/DDBJ whole genome shotgun (WGS) entry which is preliminary data.</text>
</comment>
<dbReference type="RefSeq" id="WP_183416813.1">
    <property type="nucleotide sequence ID" value="NZ_JACHXA010000006.1"/>
</dbReference>
<organism evidence="1 2">
    <name type="scientific">Limibacillus halophilus</name>
    <dbReference type="NCBI Taxonomy" id="1579333"/>
    <lineage>
        <taxon>Bacteria</taxon>
        <taxon>Pseudomonadati</taxon>
        <taxon>Pseudomonadota</taxon>
        <taxon>Alphaproteobacteria</taxon>
        <taxon>Rhodospirillales</taxon>
        <taxon>Rhodovibrionaceae</taxon>
        <taxon>Limibacillus</taxon>
    </lineage>
</organism>
<dbReference type="CDD" id="cd06558">
    <property type="entry name" value="crotonase-like"/>
    <property type="match status" value="1"/>
</dbReference>